<dbReference type="InterPro" id="IPR053155">
    <property type="entry name" value="F-pilin_assembly_TraC"/>
</dbReference>
<proteinExistence type="predicted"/>
<keyword evidence="3" id="KW-1185">Reference proteome</keyword>
<dbReference type="EMBL" id="FOPY01000020">
    <property type="protein sequence ID" value="SFI13179.1"/>
    <property type="molecule type" value="Genomic_DNA"/>
</dbReference>
<dbReference type="PANTHER" id="PTHR38467:SF1">
    <property type="entry name" value="CONJUGATIVE TRANSFER: ASSEMBLY"/>
    <property type="match status" value="1"/>
</dbReference>
<organism evidence="2 3">
    <name type="scientific">Modicisalibacter xianhensis</name>
    <dbReference type="NCBI Taxonomy" id="442341"/>
    <lineage>
        <taxon>Bacteria</taxon>
        <taxon>Pseudomonadati</taxon>
        <taxon>Pseudomonadota</taxon>
        <taxon>Gammaproteobacteria</taxon>
        <taxon>Oceanospirillales</taxon>
        <taxon>Halomonadaceae</taxon>
        <taxon>Modicisalibacter</taxon>
    </lineage>
</organism>
<dbReference type="Proteomes" id="UP000199040">
    <property type="component" value="Unassembled WGS sequence"/>
</dbReference>
<keyword evidence="2" id="KW-0067">ATP-binding</keyword>
<name>A0A1I3FPP8_9GAMM</name>
<dbReference type="STRING" id="442341.SAMN04487959_12023"/>
<dbReference type="Pfam" id="PF19044">
    <property type="entry name" value="P-loop_TraG"/>
    <property type="match status" value="1"/>
</dbReference>
<protein>
    <submittedName>
        <fullName evidence="2">Conjugal transfer ATP-binding protein TraC</fullName>
    </submittedName>
</protein>
<dbReference type="Pfam" id="PF11130">
    <property type="entry name" value="TraC_F_IV"/>
    <property type="match status" value="1"/>
</dbReference>
<sequence>MQITAMTRMRHKMRRMIQQGAPDYGDRALPLQAAEALTERDDPASLLPYIDYEDNYCVRDDGKHPQLGFGLQFAPLMVAGKDIEEQIESLITRAPADTVIQFVAHSSPAIEDRINTWQARRLRYCKDPMLKELVERRSQHMLDAAANNKSLLPNERLYPREVHYFAFFTMTFGGDPEHAEEIRSWRHMCDEFRQSVMGTFSSMGLSPALMNELGTRRVLRRIANPQMVPGELQRLEEEGGPFVDSIFDKRTRIRVKSSGAVQFSDNEREVDVVPLTIDTYPDYLRLYMTGDMLGELKSATDRIAPAYWMYTTIYKPNTEKARDDITMRMGMISKQCMSDSEWYKGMMPHLFTRRRDTQQLLNDTRSNYCPVRMWTGINIITEPERAASDADYVSSLWRKAGFRASRERYISLPIWLSSLPWGYNPRMDKPTSGLQRAQMVSSLNGACASICQGDWGGNGPVVRKDPQGNPYLYANGLLLVSRRGQMSCIDIFDSATSYNFSVIATSGAGKSFLANEFVTDMRCRDGVVRIIDVGGSYKELCELLGGQELRFDPNHPVSLNPFWGIKGKQRYDDDEGGSEIAEMIPVLKDAISQMAFPLGEPDNYEYQLIEKGILEAHDTHGEVMETKHVYQWLAARADSDPVAKNIALQLEPYAVGRHATWFNGEPQLDLSNEFTILELEELNVDRELRNVVMTLLMARTTRDMYLRPRNIPKMMLIDEAWDLLADPKSGKFIETAFRRIRKYYGSAGFITQGFKDTDLSPAAQAAFDNAPWTFVLKQSGPSLDYAQKNGKLGGEDEFLFDMLRGVKPGAGYSEVFVKHESGGGLFRFVVDKYSYFLYSTNPKDQARLMKLTEAGHSTQEAIRMLAEGQG</sequence>
<dbReference type="Gene3D" id="1.10.8.730">
    <property type="match status" value="1"/>
</dbReference>
<dbReference type="SUPFAM" id="SSF52540">
    <property type="entry name" value="P-loop containing nucleoside triphosphate hydrolases"/>
    <property type="match status" value="1"/>
</dbReference>
<dbReference type="AlphaFoldDB" id="A0A1I3FPP8"/>
<dbReference type="Gene3D" id="3.40.50.300">
    <property type="entry name" value="P-loop containing nucleotide triphosphate hydrolases"/>
    <property type="match status" value="1"/>
</dbReference>
<evidence type="ECO:0000313" key="2">
    <source>
        <dbReference type="EMBL" id="SFI13179.1"/>
    </source>
</evidence>
<dbReference type="GO" id="GO:0005524">
    <property type="term" value="F:ATP binding"/>
    <property type="evidence" value="ECO:0007669"/>
    <property type="project" value="UniProtKB-KW"/>
</dbReference>
<dbReference type="InterPro" id="IPR025955">
    <property type="entry name" value="TraC/Conjuga_ATPase"/>
</dbReference>
<feature type="domain" description="TraG P-loop" evidence="1">
    <location>
        <begin position="495"/>
        <end position="867"/>
    </location>
</feature>
<gene>
    <name evidence="2" type="ORF">SAMN04487959_12023</name>
</gene>
<dbReference type="PANTHER" id="PTHR38467">
    <property type="match status" value="1"/>
</dbReference>
<keyword evidence="2" id="KW-0547">Nucleotide-binding</keyword>
<accession>A0A1I3FPP8</accession>
<dbReference type="RefSeq" id="WP_092849887.1">
    <property type="nucleotide sequence ID" value="NZ_FOPY01000020.1"/>
</dbReference>
<evidence type="ECO:0000313" key="3">
    <source>
        <dbReference type="Proteomes" id="UP000199040"/>
    </source>
</evidence>
<dbReference type="InterPro" id="IPR043964">
    <property type="entry name" value="P-loop_TraG"/>
</dbReference>
<reference evidence="2 3" key="1">
    <citation type="submission" date="2016-10" db="EMBL/GenBank/DDBJ databases">
        <authorList>
            <person name="de Groot N.N."/>
        </authorList>
    </citation>
    <scope>NUCLEOTIDE SEQUENCE [LARGE SCALE GENOMIC DNA]</scope>
    <source>
        <strain evidence="2 3">CGMCC 1.6848</strain>
    </source>
</reference>
<dbReference type="InterPro" id="IPR027417">
    <property type="entry name" value="P-loop_NTPase"/>
</dbReference>
<evidence type="ECO:0000259" key="1">
    <source>
        <dbReference type="Pfam" id="PF19044"/>
    </source>
</evidence>